<name>A0A7Z0TC30_9FUSO</name>
<gene>
    <name evidence="1" type="ORF">HP397_04110</name>
</gene>
<evidence type="ECO:0000313" key="2">
    <source>
        <dbReference type="Proteomes" id="UP000526184"/>
    </source>
</evidence>
<organism evidence="1 2">
    <name type="scientific">Streptobacillus felis</name>
    <dbReference type="NCBI Taxonomy" id="1384509"/>
    <lineage>
        <taxon>Bacteria</taxon>
        <taxon>Fusobacteriati</taxon>
        <taxon>Fusobacteriota</taxon>
        <taxon>Fusobacteriia</taxon>
        <taxon>Fusobacteriales</taxon>
        <taxon>Leptotrichiaceae</taxon>
        <taxon>Streptobacillus</taxon>
    </lineage>
</organism>
<evidence type="ECO:0000313" key="1">
    <source>
        <dbReference type="EMBL" id="NYV27998.1"/>
    </source>
</evidence>
<reference evidence="1 2" key="1">
    <citation type="submission" date="2020-05" db="EMBL/GenBank/DDBJ databases">
        <title>Streptobacillus felis strain LHL191014123.</title>
        <authorList>
            <person name="Fawzy A."/>
            <person name="Rau J."/>
            <person name="Risse K."/>
            <person name="Schauerte N."/>
            <person name="Geiger C."/>
            <person name="Blom J."/>
            <person name="Imirzalioglu C."/>
            <person name="Falgenhauer J."/>
            <person name="Bach A."/>
            <person name="Herden C."/>
            <person name="Eisenberg T."/>
        </authorList>
    </citation>
    <scope>NUCLEOTIDE SEQUENCE [LARGE SCALE GENOMIC DNA]</scope>
    <source>
        <strain evidence="1 2">LHL191014123</strain>
    </source>
</reference>
<dbReference type="AlphaFoldDB" id="A0A7Z0TC30"/>
<accession>A0A7Z0TC30</accession>
<proteinExistence type="predicted"/>
<sequence length="67" mass="7854">MLVLNKLVEVYFNGEFDKLSVGYIRKIDDEYIMLEEVDPRGFIDGYSFILKDNINIIKSDTEYLKGI</sequence>
<comment type="caution">
    <text evidence="1">The sequence shown here is derived from an EMBL/GenBank/DDBJ whole genome shotgun (WGS) entry which is preliminary data.</text>
</comment>
<dbReference type="Proteomes" id="UP000526184">
    <property type="component" value="Unassembled WGS sequence"/>
</dbReference>
<dbReference type="EMBL" id="JABMKT010000018">
    <property type="protein sequence ID" value="NYV27998.1"/>
    <property type="molecule type" value="Genomic_DNA"/>
</dbReference>
<keyword evidence="2" id="KW-1185">Reference proteome</keyword>
<dbReference type="RefSeq" id="WP_180136117.1">
    <property type="nucleotide sequence ID" value="NZ_JABMKT010000018.1"/>
</dbReference>
<protein>
    <submittedName>
        <fullName evidence="1">Uncharacterized protein</fullName>
    </submittedName>
</protein>